<dbReference type="Proteomes" id="UP000823906">
    <property type="component" value="Unassembled WGS sequence"/>
</dbReference>
<dbReference type="GO" id="GO:0016857">
    <property type="term" value="F:racemase and epimerase activity, acting on carbohydrates and derivatives"/>
    <property type="evidence" value="ECO:0007669"/>
    <property type="project" value="InterPro"/>
</dbReference>
<dbReference type="Gene3D" id="3.30.70.100">
    <property type="match status" value="1"/>
</dbReference>
<reference evidence="1" key="1">
    <citation type="journal article" date="2021" name="PeerJ">
        <title>Extensive microbial diversity within the chicken gut microbiome revealed by metagenomics and culture.</title>
        <authorList>
            <person name="Gilroy R."/>
            <person name="Ravi A."/>
            <person name="Getino M."/>
            <person name="Pursley I."/>
            <person name="Horton D.L."/>
            <person name="Alikhan N.F."/>
            <person name="Baker D."/>
            <person name="Gharbi K."/>
            <person name="Hall N."/>
            <person name="Watson M."/>
            <person name="Adriaenssens E.M."/>
            <person name="Foster-Nyarko E."/>
            <person name="Jarju S."/>
            <person name="Secka A."/>
            <person name="Antonio M."/>
            <person name="Oren A."/>
            <person name="Chaudhuri R.R."/>
            <person name="La Ragione R."/>
            <person name="Hildebrand F."/>
            <person name="Pallen M.J."/>
        </authorList>
    </citation>
    <scope>NUCLEOTIDE SEQUENCE</scope>
    <source>
        <strain evidence="1">ChiSjej5B23-2810</strain>
    </source>
</reference>
<dbReference type="GO" id="GO:0019301">
    <property type="term" value="P:rhamnose catabolic process"/>
    <property type="evidence" value="ECO:0007669"/>
    <property type="project" value="TreeGrafter"/>
</dbReference>
<name>A0A9D2P7D2_9FIRM</name>
<dbReference type="PANTHER" id="PTHR34389">
    <property type="entry name" value="L-RHAMNOSE MUTAROTASE"/>
    <property type="match status" value="1"/>
</dbReference>
<dbReference type="Pfam" id="PF05336">
    <property type="entry name" value="rhaM"/>
    <property type="match status" value="1"/>
</dbReference>
<organism evidence="1 2">
    <name type="scientific">Candidatus Faecalibacterium faecigallinarum</name>
    <dbReference type="NCBI Taxonomy" id="2838577"/>
    <lineage>
        <taxon>Bacteria</taxon>
        <taxon>Bacillati</taxon>
        <taxon>Bacillota</taxon>
        <taxon>Clostridia</taxon>
        <taxon>Eubacteriales</taxon>
        <taxon>Oscillospiraceae</taxon>
        <taxon>Faecalibacterium</taxon>
    </lineage>
</organism>
<dbReference type="InterPro" id="IPR011008">
    <property type="entry name" value="Dimeric_a/b-barrel"/>
</dbReference>
<dbReference type="PANTHER" id="PTHR34389:SF2">
    <property type="entry name" value="L-RHAMNOSE MUTAROTASE"/>
    <property type="match status" value="1"/>
</dbReference>
<dbReference type="SUPFAM" id="SSF54909">
    <property type="entry name" value="Dimeric alpha+beta barrel"/>
    <property type="match status" value="1"/>
</dbReference>
<protein>
    <submittedName>
        <fullName evidence="1">L-rhamnose mutarotase</fullName>
    </submittedName>
</protein>
<sequence length="105" mass="12275">MEHMAWKGRVKPGCKAEYQRRHNEIWPEMVAVLKEAGICNYSIFYVNDELFGYYECEKGVAWAEKVQAESPVVARWNEYMADILELEMDPVTGAQPKLEQVFRLD</sequence>
<evidence type="ECO:0000313" key="1">
    <source>
        <dbReference type="EMBL" id="HJC44929.1"/>
    </source>
</evidence>
<accession>A0A9D2P7D2</accession>
<comment type="caution">
    <text evidence="1">The sequence shown here is derived from an EMBL/GenBank/DDBJ whole genome shotgun (WGS) entry which is preliminary data.</text>
</comment>
<dbReference type="InterPro" id="IPR008000">
    <property type="entry name" value="Rham/fucose_mutarotase"/>
</dbReference>
<dbReference type="AlphaFoldDB" id="A0A9D2P7D2"/>
<proteinExistence type="predicted"/>
<reference evidence="1" key="2">
    <citation type="submission" date="2021-04" db="EMBL/GenBank/DDBJ databases">
        <authorList>
            <person name="Gilroy R."/>
        </authorList>
    </citation>
    <scope>NUCLEOTIDE SEQUENCE</scope>
    <source>
        <strain evidence="1">ChiSjej5B23-2810</strain>
    </source>
</reference>
<evidence type="ECO:0000313" key="2">
    <source>
        <dbReference type="Proteomes" id="UP000823906"/>
    </source>
</evidence>
<gene>
    <name evidence="1" type="ORF">H9703_02130</name>
</gene>
<dbReference type="EMBL" id="DWWN01000015">
    <property type="protein sequence ID" value="HJC44929.1"/>
    <property type="molecule type" value="Genomic_DNA"/>
</dbReference>